<name>F2IA41_FLUTR</name>
<evidence type="ECO:0000256" key="1">
    <source>
        <dbReference type="SAM" id="Phobius"/>
    </source>
</evidence>
<feature type="transmembrane region" description="Helical" evidence="1">
    <location>
        <begin position="122"/>
        <end position="141"/>
    </location>
</feature>
<dbReference type="AlphaFoldDB" id="F2IA41"/>
<dbReference type="eggNOG" id="COG1566">
    <property type="taxonomic scope" value="Bacteria"/>
</dbReference>
<feature type="transmembrane region" description="Helical" evidence="1">
    <location>
        <begin position="212"/>
        <end position="237"/>
    </location>
</feature>
<feature type="transmembrane region" description="Helical" evidence="1">
    <location>
        <begin position="73"/>
        <end position="94"/>
    </location>
</feature>
<dbReference type="RefSeq" id="WP_013687985.1">
    <property type="nucleotide sequence ID" value="NC_015321.1"/>
</dbReference>
<dbReference type="HOGENOM" id="CLU_046825_3_0_10"/>
<sequence>MTNCPNCKSPITDNFCSNCGQPTKLKRIDGHYILHEIVHVLHLEKGILYTIKELVIRPGESVKHFIAENRNRLVKPVIFVIVTSLIYTIISHWFHVEPVQPLEEQVRGSALVVIFKWIENHYGYSNIIMGMFIALWLKLFFMKYDYNFFEILILLCFTMGIGMLTFAVATIIEGLSGLHLFVIIQILSLIYSCWAIGQFYNKYKVTSYLKALSAYLLGTFVFYFMAIILGIGIDLIFR</sequence>
<dbReference type="KEGG" id="fte:Fluta_3245"/>
<feature type="transmembrane region" description="Helical" evidence="1">
    <location>
        <begin position="148"/>
        <end position="172"/>
    </location>
</feature>
<reference evidence="3" key="2">
    <citation type="submission" date="2011-02" db="EMBL/GenBank/DDBJ databases">
        <title>The complete genome of Fluviicola taffensis DSM 16823.</title>
        <authorList>
            <consortium name="US DOE Joint Genome Institute (JGI-PGF)"/>
            <person name="Lucas S."/>
            <person name="Copeland A."/>
            <person name="Lapidus A."/>
            <person name="Bruce D."/>
            <person name="Goodwin L."/>
            <person name="Pitluck S."/>
            <person name="Kyrpides N."/>
            <person name="Mavromatis K."/>
            <person name="Ivanova N."/>
            <person name="Mikhailova N."/>
            <person name="Pagani I."/>
            <person name="Chertkov O."/>
            <person name="Detter J.C."/>
            <person name="Han C."/>
            <person name="Tapia R."/>
            <person name="Land M."/>
            <person name="Hauser L."/>
            <person name="Markowitz V."/>
            <person name="Cheng J.-F."/>
            <person name="Hugenholtz P."/>
            <person name="Woyke T."/>
            <person name="Wu D."/>
            <person name="Tindall B."/>
            <person name="Pomrenke H.G."/>
            <person name="Brambilla E."/>
            <person name="Klenk H.-P."/>
            <person name="Eisen J.A."/>
        </authorList>
    </citation>
    <scope>NUCLEOTIDE SEQUENCE [LARGE SCALE GENOMIC DNA]</scope>
    <source>
        <strain evidence="3">DSM 16823 / RW262 / RW262</strain>
    </source>
</reference>
<evidence type="ECO:0008006" key="4">
    <source>
        <dbReference type="Google" id="ProtNLM"/>
    </source>
</evidence>
<evidence type="ECO:0000313" key="3">
    <source>
        <dbReference type="Proteomes" id="UP000007463"/>
    </source>
</evidence>
<gene>
    <name evidence="2" type="ordered locus">Fluta_3245</name>
</gene>
<keyword evidence="3" id="KW-1185">Reference proteome</keyword>
<dbReference type="STRING" id="755732.Fluta_3245"/>
<evidence type="ECO:0000313" key="2">
    <source>
        <dbReference type="EMBL" id="AEA45218.1"/>
    </source>
</evidence>
<keyword evidence="1" id="KW-1133">Transmembrane helix</keyword>
<keyword evidence="1" id="KW-0472">Membrane</keyword>
<organism evidence="2 3">
    <name type="scientific">Fluviicola taffensis (strain DSM 16823 / NCIMB 13979 / RW262)</name>
    <dbReference type="NCBI Taxonomy" id="755732"/>
    <lineage>
        <taxon>Bacteria</taxon>
        <taxon>Pseudomonadati</taxon>
        <taxon>Bacteroidota</taxon>
        <taxon>Flavobacteriia</taxon>
        <taxon>Flavobacteriales</taxon>
        <taxon>Crocinitomicaceae</taxon>
        <taxon>Fluviicola</taxon>
    </lineage>
</organism>
<dbReference type="Proteomes" id="UP000007463">
    <property type="component" value="Chromosome"/>
</dbReference>
<reference evidence="2 3" key="1">
    <citation type="journal article" date="2011" name="Stand. Genomic Sci.">
        <title>Complete genome sequence of the gliding freshwater bacterium Fluviicola taffensis type strain (RW262).</title>
        <authorList>
            <person name="Woyke T."/>
            <person name="Chertkov O."/>
            <person name="Lapidus A."/>
            <person name="Nolan M."/>
            <person name="Lucas S."/>
            <person name="Del Rio T.G."/>
            <person name="Tice H."/>
            <person name="Cheng J.F."/>
            <person name="Tapia R."/>
            <person name="Han C."/>
            <person name="Goodwin L."/>
            <person name="Pitluck S."/>
            <person name="Liolios K."/>
            <person name="Pagani I."/>
            <person name="Ivanova N."/>
            <person name="Huntemann M."/>
            <person name="Mavromatis K."/>
            <person name="Mikhailova N."/>
            <person name="Pati A."/>
            <person name="Chen A."/>
            <person name="Palaniappan K."/>
            <person name="Land M."/>
            <person name="Hauser L."/>
            <person name="Brambilla E.M."/>
            <person name="Rohde M."/>
            <person name="Mwirichia R."/>
            <person name="Sikorski J."/>
            <person name="Tindall B.J."/>
            <person name="Goker M."/>
            <person name="Bristow J."/>
            <person name="Eisen J.A."/>
            <person name="Markowitz V."/>
            <person name="Hugenholtz P."/>
            <person name="Klenk H.P."/>
            <person name="Kyrpides N.C."/>
        </authorList>
    </citation>
    <scope>NUCLEOTIDE SEQUENCE [LARGE SCALE GENOMIC DNA]</scope>
    <source>
        <strain evidence="3">DSM 16823 / RW262 / RW262</strain>
    </source>
</reference>
<keyword evidence="1" id="KW-0812">Transmembrane</keyword>
<proteinExistence type="predicted"/>
<accession>F2IA41</accession>
<dbReference type="InterPro" id="IPR022134">
    <property type="entry name" value="DUF3667"/>
</dbReference>
<feature type="transmembrane region" description="Helical" evidence="1">
    <location>
        <begin position="178"/>
        <end position="200"/>
    </location>
</feature>
<dbReference type="Pfam" id="PF12412">
    <property type="entry name" value="DUF3667"/>
    <property type="match status" value="1"/>
</dbReference>
<protein>
    <recommendedName>
        <fullName evidence="4">DUF3667 domain-containing protein</fullName>
    </recommendedName>
</protein>
<dbReference type="EMBL" id="CP002542">
    <property type="protein sequence ID" value="AEA45218.1"/>
    <property type="molecule type" value="Genomic_DNA"/>
</dbReference>